<name>A0A3D8ILU0_9HELI</name>
<dbReference type="Proteomes" id="UP000256379">
    <property type="component" value="Unassembled WGS sequence"/>
</dbReference>
<keyword evidence="2 4" id="KW-0413">Isomerase</keyword>
<dbReference type="NCBIfam" id="TIGR00093">
    <property type="entry name" value="pseudouridine synthase"/>
    <property type="match status" value="1"/>
</dbReference>
<accession>A0A3D8ILU0</accession>
<organism evidence="6 7">
    <name type="scientific">Helicobacter didelphidarum</name>
    <dbReference type="NCBI Taxonomy" id="2040648"/>
    <lineage>
        <taxon>Bacteria</taxon>
        <taxon>Pseudomonadati</taxon>
        <taxon>Campylobacterota</taxon>
        <taxon>Epsilonproteobacteria</taxon>
        <taxon>Campylobacterales</taxon>
        <taxon>Helicobacteraceae</taxon>
        <taxon>Helicobacter</taxon>
    </lineage>
</organism>
<protein>
    <recommendedName>
        <fullName evidence="4">Pseudouridine synthase</fullName>
        <ecNumber evidence="4">5.4.99.-</ecNumber>
    </recommendedName>
</protein>
<dbReference type="OrthoDB" id="9807213at2"/>
<dbReference type="GO" id="GO:0009982">
    <property type="term" value="F:pseudouridine synthase activity"/>
    <property type="evidence" value="ECO:0007669"/>
    <property type="project" value="InterPro"/>
</dbReference>
<dbReference type="Gene3D" id="3.30.70.1560">
    <property type="entry name" value="Alpha-L RNA-binding motif"/>
    <property type="match status" value="1"/>
</dbReference>
<dbReference type="EMBL" id="NXLQ01000007">
    <property type="protein sequence ID" value="RDU66093.1"/>
    <property type="molecule type" value="Genomic_DNA"/>
</dbReference>
<evidence type="ECO:0000256" key="1">
    <source>
        <dbReference type="ARBA" id="ARBA00008348"/>
    </source>
</evidence>
<dbReference type="InterPro" id="IPR036986">
    <property type="entry name" value="S4_RNA-bd_sf"/>
</dbReference>
<dbReference type="InterPro" id="IPR050343">
    <property type="entry name" value="RsuA_PseudoU_synthase"/>
</dbReference>
<dbReference type="InterPro" id="IPR020094">
    <property type="entry name" value="TruA/RsuA/RluB/E/F_N"/>
</dbReference>
<dbReference type="EC" id="5.4.99.-" evidence="4"/>
<dbReference type="PROSITE" id="PS50889">
    <property type="entry name" value="S4"/>
    <property type="match status" value="1"/>
</dbReference>
<comment type="caution">
    <text evidence="6">The sequence shown here is derived from an EMBL/GenBank/DDBJ whole genome shotgun (WGS) entry which is preliminary data.</text>
</comment>
<dbReference type="Gene3D" id="3.30.70.580">
    <property type="entry name" value="Pseudouridine synthase I, catalytic domain, N-terminal subdomain"/>
    <property type="match status" value="1"/>
</dbReference>
<dbReference type="PROSITE" id="PS01149">
    <property type="entry name" value="PSI_RSU"/>
    <property type="match status" value="1"/>
</dbReference>
<dbReference type="InterPro" id="IPR020103">
    <property type="entry name" value="PsdUridine_synth_cat_dom_sf"/>
</dbReference>
<evidence type="ECO:0000313" key="6">
    <source>
        <dbReference type="EMBL" id="RDU66093.1"/>
    </source>
</evidence>
<dbReference type="PANTHER" id="PTHR47683">
    <property type="entry name" value="PSEUDOURIDINE SYNTHASE FAMILY PROTEIN-RELATED"/>
    <property type="match status" value="1"/>
</dbReference>
<keyword evidence="7" id="KW-1185">Reference proteome</keyword>
<dbReference type="SUPFAM" id="SSF55120">
    <property type="entry name" value="Pseudouridine synthase"/>
    <property type="match status" value="1"/>
</dbReference>
<gene>
    <name evidence="6" type="ORF">CQA53_04635</name>
</gene>
<evidence type="ECO:0000256" key="4">
    <source>
        <dbReference type="RuleBase" id="RU003887"/>
    </source>
</evidence>
<dbReference type="InterPro" id="IPR006145">
    <property type="entry name" value="PsdUridine_synth_RsuA/RluA"/>
</dbReference>
<keyword evidence="3" id="KW-0694">RNA-binding</keyword>
<dbReference type="GO" id="GO:0003723">
    <property type="term" value="F:RNA binding"/>
    <property type="evidence" value="ECO:0007669"/>
    <property type="project" value="UniProtKB-KW"/>
</dbReference>
<dbReference type="PANTHER" id="PTHR47683:SF2">
    <property type="entry name" value="RNA-BINDING S4 DOMAIN-CONTAINING PROTEIN"/>
    <property type="match status" value="1"/>
</dbReference>
<dbReference type="GO" id="GO:0140098">
    <property type="term" value="F:catalytic activity, acting on RNA"/>
    <property type="evidence" value="ECO:0007669"/>
    <property type="project" value="UniProtKB-ARBA"/>
</dbReference>
<dbReference type="InterPro" id="IPR042092">
    <property type="entry name" value="PsdUridine_s_RsuA/RluB/E/F_cat"/>
</dbReference>
<sequence length="261" mass="30686">MRLNHFISKYSNYSRREADNLVQNASIKINHTLATRHTQVPDEVIKNPYKPHKNFRIFIHGKELKYKKEEIFTAIVYHKPKGELVSKRDDLGRRLIYESLNIKYKHFMPVGRLDFASEGLLILSDSKEVVRKLMESSLPRVYIIKIDMPMHKKMILAMQQGIFIQNAKAGGHHLSKIQEMEFQPMEFEIIKSGKISKLKVSLHGGQNRELRRFFAHFHANVLDLRRVSYGFINLNALPVGKTRFFTKQEYNDLKVFMQQSR</sequence>
<evidence type="ECO:0000259" key="5">
    <source>
        <dbReference type="Pfam" id="PF00849"/>
    </source>
</evidence>
<dbReference type="Pfam" id="PF00849">
    <property type="entry name" value="PseudoU_synth_2"/>
    <property type="match status" value="1"/>
</dbReference>
<feature type="domain" description="Pseudouridine synthase RsuA/RluA-like" evidence="5">
    <location>
        <begin position="75"/>
        <end position="216"/>
    </location>
</feature>
<dbReference type="GO" id="GO:0001522">
    <property type="term" value="P:pseudouridine synthesis"/>
    <property type="evidence" value="ECO:0007669"/>
    <property type="project" value="InterPro"/>
</dbReference>
<dbReference type="InterPro" id="IPR018496">
    <property type="entry name" value="PsdUridine_synth_RsuA/RluB_CS"/>
</dbReference>
<dbReference type="InterPro" id="IPR000748">
    <property type="entry name" value="PsdUridine_synth_RsuA/RluB/E/F"/>
</dbReference>
<reference evidence="6 7" key="1">
    <citation type="submission" date="2018-04" db="EMBL/GenBank/DDBJ databases">
        <title>Novel Campyloabacter and Helicobacter Species and Strains.</title>
        <authorList>
            <person name="Mannion A.J."/>
            <person name="Shen Z."/>
            <person name="Fox J.G."/>
        </authorList>
    </citation>
    <scope>NUCLEOTIDE SEQUENCE [LARGE SCALE GENOMIC DNA]</scope>
    <source>
        <strain evidence="6 7">MIT 17-337</strain>
    </source>
</reference>
<dbReference type="RefSeq" id="WP_115542863.1">
    <property type="nucleotide sequence ID" value="NZ_NXLQ01000007.1"/>
</dbReference>
<comment type="similarity">
    <text evidence="1 4">Belongs to the pseudouridine synthase RsuA family.</text>
</comment>
<dbReference type="Gene3D" id="3.10.290.10">
    <property type="entry name" value="RNA-binding S4 domain"/>
    <property type="match status" value="1"/>
</dbReference>
<dbReference type="GO" id="GO:0006364">
    <property type="term" value="P:rRNA processing"/>
    <property type="evidence" value="ECO:0007669"/>
    <property type="project" value="UniProtKB-ARBA"/>
</dbReference>
<dbReference type="AlphaFoldDB" id="A0A3D8ILU0"/>
<evidence type="ECO:0000256" key="3">
    <source>
        <dbReference type="PROSITE-ProRule" id="PRU00182"/>
    </source>
</evidence>
<evidence type="ECO:0000256" key="2">
    <source>
        <dbReference type="ARBA" id="ARBA00023235"/>
    </source>
</evidence>
<proteinExistence type="inferred from homology"/>
<evidence type="ECO:0000313" key="7">
    <source>
        <dbReference type="Proteomes" id="UP000256379"/>
    </source>
</evidence>
<dbReference type="SUPFAM" id="SSF55174">
    <property type="entry name" value="Alpha-L RNA-binding motif"/>
    <property type="match status" value="1"/>
</dbReference>